<gene>
    <name evidence="2" type="ORF">AFUS01_LOCUS29145</name>
</gene>
<feature type="non-terminal residue" evidence="2">
    <location>
        <position position="1"/>
    </location>
</feature>
<feature type="compositionally biased region" description="Basic and acidic residues" evidence="1">
    <location>
        <begin position="41"/>
        <end position="52"/>
    </location>
</feature>
<comment type="caution">
    <text evidence="2">The sequence shown here is derived from an EMBL/GenBank/DDBJ whole genome shotgun (WGS) entry which is preliminary data.</text>
</comment>
<evidence type="ECO:0000313" key="3">
    <source>
        <dbReference type="Proteomes" id="UP000708208"/>
    </source>
</evidence>
<name>A0A8J2LA70_9HEXA</name>
<protein>
    <submittedName>
        <fullName evidence="2">Uncharacterized protein</fullName>
    </submittedName>
</protein>
<evidence type="ECO:0000313" key="2">
    <source>
        <dbReference type="EMBL" id="CAG7818658.1"/>
    </source>
</evidence>
<organism evidence="2 3">
    <name type="scientific">Allacma fusca</name>
    <dbReference type="NCBI Taxonomy" id="39272"/>
    <lineage>
        <taxon>Eukaryota</taxon>
        <taxon>Metazoa</taxon>
        <taxon>Ecdysozoa</taxon>
        <taxon>Arthropoda</taxon>
        <taxon>Hexapoda</taxon>
        <taxon>Collembola</taxon>
        <taxon>Symphypleona</taxon>
        <taxon>Sminthuridae</taxon>
        <taxon>Allacma</taxon>
    </lineage>
</organism>
<accession>A0A8J2LA70</accession>
<feature type="region of interest" description="Disordered" evidence="1">
    <location>
        <begin position="35"/>
        <end position="62"/>
    </location>
</feature>
<evidence type="ECO:0000256" key="1">
    <source>
        <dbReference type="SAM" id="MobiDB-lite"/>
    </source>
</evidence>
<reference evidence="2" key="1">
    <citation type="submission" date="2021-06" db="EMBL/GenBank/DDBJ databases">
        <authorList>
            <person name="Hodson N. C."/>
            <person name="Mongue J. A."/>
            <person name="Jaron S. K."/>
        </authorList>
    </citation>
    <scope>NUCLEOTIDE SEQUENCE</scope>
</reference>
<dbReference type="AlphaFoldDB" id="A0A8J2LA70"/>
<keyword evidence="3" id="KW-1185">Reference proteome</keyword>
<proteinExistence type="predicted"/>
<sequence length="62" mass="6903">MNPIMSGGSFNSGNEETYTLSDSARLSFRQEYRIISGNESGDNKGDDKERCTGSEPPTKRRK</sequence>
<dbReference type="Proteomes" id="UP000708208">
    <property type="component" value="Unassembled WGS sequence"/>
</dbReference>
<dbReference type="EMBL" id="CAJVCH010426975">
    <property type="protein sequence ID" value="CAG7818658.1"/>
    <property type="molecule type" value="Genomic_DNA"/>
</dbReference>